<feature type="non-terminal residue" evidence="5">
    <location>
        <position position="955"/>
    </location>
</feature>
<dbReference type="InterPro" id="IPR036770">
    <property type="entry name" value="Ankyrin_rpt-contain_sf"/>
</dbReference>
<feature type="repeat" description="ANK" evidence="3">
    <location>
        <begin position="669"/>
        <end position="701"/>
    </location>
</feature>
<dbReference type="PROSITE" id="PS50297">
    <property type="entry name" value="ANK_REP_REGION"/>
    <property type="match status" value="8"/>
</dbReference>
<accession>A0A8B6ELB2</accession>
<gene>
    <name evidence="5" type="ORF">MGAL_10B013560</name>
</gene>
<feature type="repeat" description="ANK" evidence="3">
    <location>
        <begin position="768"/>
        <end position="800"/>
    </location>
</feature>
<keyword evidence="2 3" id="KW-0040">ANK repeat</keyword>
<feature type="repeat" description="ANK" evidence="3">
    <location>
        <begin position="702"/>
        <end position="734"/>
    </location>
</feature>
<feature type="repeat" description="ANK" evidence="3">
    <location>
        <begin position="900"/>
        <end position="932"/>
    </location>
</feature>
<feature type="domain" description="Novel STAND NTPase 3" evidence="4">
    <location>
        <begin position="298"/>
        <end position="441"/>
    </location>
</feature>
<dbReference type="SMART" id="SM00248">
    <property type="entry name" value="ANK"/>
    <property type="match status" value="9"/>
</dbReference>
<evidence type="ECO:0000256" key="2">
    <source>
        <dbReference type="ARBA" id="ARBA00023043"/>
    </source>
</evidence>
<organism evidence="5 6">
    <name type="scientific">Mytilus galloprovincialis</name>
    <name type="common">Mediterranean mussel</name>
    <dbReference type="NCBI Taxonomy" id="29158"/>
    <lineage>
        <taxon>Eukaryota</taxon>
        <taxon>Metazoa</taxon>
        <taxon>Spiralia</taxon>
        <taxon>Lophotrochozoa</taxon>
        <taxon>Mollusca</taxon>
        <taxon>Bivalvia</taxon>
        <taxon>Autobranchia</taxon>
        <taxon>Pteriomorphia</taxon>
        <taxon>Mytilida</taxon>
        <taxon>Mytiloidea</taxon>
        <taxon>Mytilidae</taxon>
        <taxon>Mytilinae</taxon>
        <taxon>Mytilus</taxon>
    </lineage>
</organism>
<dbReference type="EMBL" id="UYJE01005271">
    <property type="protein sequence ID" value="VDI35788.1"/>
    <property type="molecule type" value="Genomic_DNA"/>
</dbReference>
<dbReference type="Pfam" id="PF20720">
    <property type="entry name" value="nSTAND3"/>
    <property type="match status" value="2"/>
</dbReference>
<feature type="domain" description="Novel STAND NTPase 3" evidence="4">
    <location>
        <begin position="16"/>
        <end position="169"/>
    </location>
</feature>
<keyword evidence="1" id="KW-0677">Repeat</keyword>
<dbReference type="OrthoDB" id="7464126at2759"/>
<dbReference type="PANTHER" id="PTHR24173">
    <property type="entry name" value="ANKYRIN REPEAT CONTAINING"/>
    <property type="match status" value="1"/>
</dbReference>
<dbReference type="AlphaFoldDB" id="A0A8B6ELB2"/>
<dbReference type="InterPro" id="IPR049050">
    <property type="entry name" value="nSTAND3"/>
</dbReference>
<dbReference type="PANTHER" id="PTHR24173:SF74">
    <property type="entry name" value="ANKYRIN REPEAT DOMAIN-CONTAINING PROTEIN 16"/>
    <property type="match status" value="1"/>
</dbReference>
<evidence type="ECO:0000313" key="6">
    <source>
        <dbReference type="Proteomes" id="UP000596742"/>
    </source>
</evidence>
<dbReference type="InterPro" id="IPR027417">
    <property type="entry name" value="P-loop_NTPase"/>
</dbReference>
<dbReference type="Gene3D" id="1.25.40.20">
    <property type="entry name" value="Ankyrin repeat-containing domain"/>
    <property type="match status" value="2"/>
</dbReference>
<sequence>QIKEELETWTEDDKMFIETNGAKSVLKCIKENGCVVVTGSSGTGKSSLMRHVALRMQEEGYVILPVTNPEKIIKWYNPSKKILFVVDDFCGTYTINPMKLESWKNLMEKIKTLIEKKPVKLIMSCRLQVFKDEKMKSLSFNQSCECNLLSEDKHLSETEKQSIAELYLKSNASKIKKFYDMFDSKTKILIMIDFFKNPFTVYKEEIDKLLTEGAHVKYCALALCVMFNNRFKEEWLTDDVDKDIKKIIKNTYEACKVVKGTSRLILRDELDSLTHTFIRKDGQIKEELKTWIEDDKMFIETNGAKSVLKYIKENGCVVVTGSPGTGKSSLMRHVALRMQVEGYVILPVTNPEKIIKWYNPSKKILFVVDDFCGTYTINPMKLESWKNLMEKIKTLIEKKPVKLIMSCRLQVFKDEKMKSLSFNQTCECNLLSEDKHLSEEEEIDKLLTEGAHVKYCALALCVMFNNRFKEEWLTDDVDKDIKKIIKNTYEACKVVKGTSRLILRDELDSLTHTFIRKDGELYRTIHDKLFDFLAFYFGSVMIICLINNASSHFIRERFVFEKKDKRDEFSIDVSERYQQMYINRLVDDWFRGKIVDVFCNINMDDKIFRQRILVHLKGLEILKQKQLASLYDTLNKDTPLIQCCYIGDIDLVAWCLYHCNSNVNHCRKNGVSPLYFACQEGHTEVVQMLINNKADINKCGNEEISPLLFACREGHTEIVQMLINNKADIDKCSHEGVSPLFISCQEGHTEVVQMLINNKADINKCRDTGGSPLAIACEKGHTKVVQLLINNKADITKCRDNGVSPLFIACQNGHTEVVEILMNNKADINKCNDTESSPLFIACQNGHTEVVEILINNKADINKCRDVGSSPLCIACQEGHTEVVHMLINNKADINKCMKAGESPIFIACYKGHLEIVELLLKHEADCNIKWRGLTPLDIASRENHTNVVHLLQKI</sequence>
<dbReference type="PROSITE" id="PS50088">
    <property type="entry name" value="ANK_REPEAT"/>
    <property type="match status" value="8"/>
</dbReference>
<feature type="repeat" description="ANK" evidence="3">
    <location>
        <begin position="867"/>
        <end position="899"/>
    </location>
</feature>
<dbReference type="PRINTS" id="PR01415">
    <property type="entry name" value="ANKYRIN"/>
</dbReference>
<dbReference type="Proteomes" id="UP000596742">
    <property type="component" value="Unassembled WGS sequence"/>
</dbReference>
<protein>
    <recommendedName>
        <fullName evidence="4">Novel STAND NTPase 3 domain-containing protein</fullName>
    </recommendedName>
</protein>
<evidence type="ECO:0000256" key="3">
    <source>
        <dbReference type="PROSITE-ProRule" id="PRU00023"/>
    </source>
</evidence>
<evidence type="ECO:0000313" key="5">
    <source>
        <dbReference type="EMBL" id="VDI35788.1"/>
    </source>
</evidence>
<dbReference type="SUPFAM" id="SSF52540">
    <property type="entry name" value="P-loop containing nucleoside triphosphate hydrolases"/>
    <property type="match status" value="2"/>
</dbReference>
<proteinExistence type="predicted"/>
<dbReference type="SUPFAM" id="SSF48403">
    <property type="entry name" value="Ankyrin repeat"/>
    <property type="match status" value="1"/>
</dbReference>
<name>A0A8B6ELB2_MYTGA</name>
<evidence type="ECO:0000259" key="4">
    <source>
        <dbReference type="Pfam" id="PF20720"/>
    </source>
</evidence>
<dbReference type="Pfam" id="PF13637">
    <property type="entry name" value="Ank_4"/>
    <property type="match status" value="2"/>
</dbReference>
<keyword evidence="6" id="KW-1185">Reference proteome</keyword>
<dbReference type="CDD" id="cd00267">
    <property type="entry name" value="ABC_ATPase"/>
    <property type="match status" value="1"/>
</dbReference>
<feature type="repeat" description="ANK" evidence="3">
    <location>
        <begin position="801"/>
        <end position="833"/>
    </location>
</feature>
<dbReference type="Pfam" id="PF00023">
    <property type="entry name" value="Ank"/>
    <property type="match status" value="1"/>
</dbReference>
<feature type="repeat" description="ANK" evidence="3">
    <location>
        <begin position="834"/>
        <end position="866"/>
    </location>
</feature>
<reference evidence="5" key="1">
    <citation type="submission" date="2018-11" db="EMBL/GenBank/DDBJ databases">
        <authorList>
            <person name="Alioto T."/>
            <person name="Alioto T."/>
        </authorList>
    </citation>
    <scope>NUCLEOTIDE SEQUENCE</scope>
</reference>
<evidence type="ECO:0000256" key="1">
    <source>
        <dbReference type="ARBA" id="ARBA00022737"/>
    </source>
</evidence>
<dbReference type="Pfam" id="PF12796">
    <property type="entry name" value="Ank_2"/>
    <property type="match status" value="2"/>
</dbReference>
<feature type="repeat" description="ANK" evidence="3">
    <location>
        <begin position="735"/>
        <end position="767"/>
    </location>
</feature>
<dbReference type="InterPro" id="IPR002110">
    <property type="entry name" value="Ankyrin_rpt"/>
</dbReference>
<comment type="caution">
    <text evidence="5">The sequence shown here is derived from an EMBL/GenBank/DDBJ whole genome shotgun (WGS) entry which is preliminary data.</text>
</comment>